<feature type="non-terminal residue" evidence="11">
    <location>
        <position position="1"/>
    </location>
</feature>
<dbReference type="GO" id="GO:0006357">
    <property type="term" value="P:regulation of transcription by RNA polymerase II"/>
    <property type="evidence" value="ECO:0007669"/>
    <property type="project" value="InterPro"/>
</dbReference>
<comment type="subcellular location">
    <subcellularLocation>
        <location evidence="1 9">Nucleus</location>
    </subcellularLocation>
</comment>
<dbReference type="PANTHER" id="PTHR13074:SF9">
    <property type="entry name" value="MEDIATOR OF RNA POLYMERASE II TRANSCRIPTION SUBUNIT 8"/>
    <property type="match status" value="1"/>
</dbReference>
<dbReference type="Gene3D" id="1.20.58.1710">
    <property type="match status" value="1"/>
</dbReference>
<comment type="function">
    <text evidence="9">Component of the Mediator complex, a coactivator involved in the regulated transcription of nearly all RNA polymerase II-dependent genes. Mediator functions as a bridge to convey information from gene-specific regulatory proteins to the basal RNA polymerase II transcription machinery. Mediator is recruited to promoters by direct interactions with regulatory proteins and serves as a scaffold for the assembly of a functional preinitiation complex with RNA polymerase II and the general transcription factors.</text>
</comment>
<evidence type="ECO:0000256" key="6">
    <source>
        <dbReference type="ARBA" id="ARBA00023163"/>
    </source>
</evidence>
<evidence type="ECO:0000313" key="11">
    <source>
        <dbReference type="EMBL" id="CRK12359.1"/>
    </source>
</evidence>
<dbReference type="EMBL" id="CVQH01003669">
    <property type="protein sequence ID" value="CRK12359.1"/>
    <property type="molecule type" value="Genomic_DNA"/>
</dbReference>
<dbReference type="GO" id="GO:0000978">
    <property type="term" value="F:RNA polymerase II cis-regulatory region sequence-specific DNA binding"/>
    <property type="evidence" value="ECO:0007669"/>
    <property type="project" value="TreeGrafter"/>
</dbReference>
<dbReference type="GO" id="GO:0016592">
    <property type="term" value="C:mediator complex"/>
    <property type="evidence" value="ECO:0007669"/>
    <property type="project" value="InterPro"/>
</dbReference>
<keyword evidence="12" id="KW-1185">Reference proteome</keyword>
<evidence type="ECO:0000256" key="3">
    <source>
        <dbReference type="ARBA" id="ARBA00020637"/>
    </source>
</evidence>
<evidence type="ECO:0000256" key="5">
    <source>
        <dbReference type="ARBA" id="ARBA00023159"/>
    </source>
</evidence>
<dbReference type="AlphaFoldDB" id="A0A0G4KRH3"/>
<dbReference type="STRING" id="100787.A0A0G4KRH3"/>
<name>A0A0G4KRH3_VERLO</name>
<comment type="similarity">
    <text evidence="2 9">Belongs to the Mediator complex subunit 8 family.</text>
</comment>
<evidence type="ECO:0000256" key="2">
    <source>
        <dbReference type="ARBA" id="ARBA00005716"/>
    </source>
</evidence>
<dbReference type="Pfam" id="PF10232">
    <property type="entry name" value="Med8"/>
    <property type="match status" value="1"/>
</dbReference>
<evidence type="ECO:0000256" key="8">
    <source>
        <dbReference type="ARBA" id="ARBA00031261"/>
    </source>
</evidence>
<keyword evidence="6 9" id="KW-0804">Transcription</keyword>
<evidence type="ECO:0000256" key="10">
    <source>
        <dbReference type="SAM" id="MobiDB-lite"/>
    </source>
</evidence>
<protein>
    <recommendedName>
        <fullName evidence="3 9">Mediator of RNA polymerase II transcription subunit 8</fullName>
    </recommendedName>
    <alternativeName>
        <fullName evidence="8 9">Mediator complex subunit 8</fullName>
    </alternativeName>
</protein>
<dbReference type="GO" id="GO:0003712">
    <property type="term" value="F:transcription coregulator activity"/>
    <property type="evidence" value="ECO:0007669"/>
    <property type="project" value="InterPro"/>
</dbReference>
<evidence type="ECO:0000313" key="12">
    <source>
        <dbReference type="Proteomes" id="UP000044602"/>
    </source>
</evidence>
<dbReference type="InterPro" id="IPR019364">
    <property type="entry name" value="Mediatior_Med8_fun/met"/>
</dbReference>
<sequence>RLKLATDPFSGSVYIRITSLCGRQLAVTSPPTMAYRQQTNALGLSDDETKALEQTRQRLYQLTNSIQSFKADVAKSNPLPPQSSLQAQYQILLRNLQSLLDIVNENAVPFAHTSVHPAVNFPGRTQENILLTLLRKKREPDVEERVERGLETARDVRAAVAADGKDGITRLEEVWKELRAWTQERVARYVIEEAGDVYTREEREGGIENVRSGLKRPLEEPDESDDEDGDDDENEDEDVVMGDGAQSGAPQPGKVAGPEPEVFFWFSARGDFDLPRNVEFEKDAAKRARLAVAGGAPRIS</sequence>
<keyword evidence="4 9" id="KW-0805">Transcription regulation</keyword>
<dbReference type="PANTHER" id="PTHR13074">
    <property type="entry name" value="MEDIATOR OF RNA POLYMERASE II TRANSCRIPTION SUBUNIT 8"/>
    <property type="match status" value="1"/>
</dbReference>
<organism evidence="11 12">
    <name type="scientific">Verticillium longisporum</name>
    <name type="common">Verticillium dahliae var. longisporum</name>
    <dbReference type="NCBI Taxonomy" id="100787"/>
    <lineage>
        <taxon>Eukaryota</taxon>
        <taxon>Fungi</taxon>
        <taxon>Dikarya</taxon>
        <taxon>Ascomycota</taxon>
        <taxon>Pezizomycotina</taxon>
        <taxon>Sordariomycetes</taxon>
        <taxon>Hypocreomycetidae</taxon>
        <taxon>Glomerellales</taxon>
        <taxon>Plectosphaerellaceae</taxon>
        <taxon>Verticillium</taxon>
    </lineage>
</organism>
<evidence type="ECO:0000256" key="9">
    <source>
        <dbReference type="RuleBase" id="RU364144"/>
    </source>
</evidence>
<accession>A0A0G4KRH3</accession>
<comment type="subunit">
    <text evidence="9">Component of the Mediator complex.</text>
</comment>
<keyword evidence="7 9" id="KW-0539">Nucleus</keyword>
<proteinExistence type="inferred from homology"/>
<feature type="compositionally biased region" description="Acidic residues" evidence="10">
    <location>
        <begin position="220"/>
        <end position="240"/>
    </location>
</feature>
<reference evidence="11 12" key="1">
    <citation type="submission" date="2015-05" db="EMBL/GenBank/DDBJ databases">
        <authorList>
            <person name="Wang D.B."/>
            <person name="Wang M."/>
        </authorList>
    </citation>
    <scope>NUCLEOTIDE SEQUENCE [LARGE SCALE GENOMIC DNA]</scope>
    <source>
        <strain evidence="11">VL1</strain>
    </source>
</reference>
<evidence type="ECO:0000256" key="4">
    <source>
        <dbReference type="ARBA" id="ARBA00023015"/>
    </source>
</evidence>
<dbReference type="GO" id="GO:0070847">
    <property type="term" value="C:core mediator complex"/>
    <property type="evidence" value="ECO:0007669"/>
    <property type="project" value="TreeGrafter"/>
</dbReference>
<gene>
    <name evidence="9" type="primary">MED8</name>
    <name evidence="11" type="ORF">BN1708_010452</name>
</gene>
<evidence type="ECO:0000256" key="7">
    <source>
        <dbReference type="ARBA" id="ARBA00023242"/>
    </source>
</evidence>
<evidence type="ECO:0000256" key="1">
    <source>
        <dbReference type="ARBA" id="ARBA00004123"/>
    </source>
</evidence>
<dbReference type="Proteomes" id="UP000044602">
    <property type="component" value="Unassembled WGS sequence"/>
</dbReference>
<dbReference type="Gene3D" id="6.10.250.2610">
    <property type="match status" value="1"/>
</dbReference>
<keyword evidence="5 9" id="KW-0010">Activator</keyword>
<feature type="region of interest" description="Disordered" evidence="10">
    <location>
        <begin position="203"/>
        <end position="260"/>
    </location>
</feature>